<dbReference type="EMBL" id="SPUK01000002">
    <property type="protein sequence ID" value="TQV99519.1"/>
    <property type="molecule type" value="Genomic_DNA"/>
</dbReference>
<dbReference type="STRING" id="43265.A0A545VD25"/>
<dbReference type="Pfam" id="PF00583">
    <property type="entry name" value="Acetyltransf_1"/>
    <property type="match status" value="1"/>
</dbReference>
<dbReference type="AlphaFoldDB" id="A0A545VD25"/>
<dbReference type="Gene3D" id="3.40.630.30">
    <property type="match status" value="1"/>
</dbReference>
<dbReference type="CDD" id="cd04301">
    <property type="entry name" value="NAT_SF"/>
    <property type="match status" value="1"/>
</dbReference>
<feature type="domain" description="N-acetyltransferase" evidence="1">
    <location>
        <begin position="14"/>
        <end position="225"/>
    </location>
</feature>
<organism evidence="2 3">
    <name type="scientific">Cordyceps javanica</name>
    <dbReference type="NCBI Taxonomy" id="43265"/>
    <lineage>
        <taxon>Eukaryota</taxon>
        <taxon>Fungi</taxon>
        <taxon>Dikarya</taxon>
        <taxon>Ascomycota</taxon>
        <taxon>Pezizomycotina</taxon>
        <taxon>Sordariomycetes</taxon>
        <taxon>Hypocreomycetidae</taxon>
        <taxon>Hypocreales</taxon>
        <taxon>Cordycipitaceae</taxon>
        <taxon>Cordyceps</taxon>
    </lineage>
</organism>
<name>A0A545VD25_9HYPO</name>
<evidence type="ECO:0000313" key="3">
    <source>
        <dbReference type="Proteomes" id="UP000315783"/>
    </source>
</evidence>
<protein>
    <submittedName>
        <fullName evidence="2">Acetyltransferase (GNAT) family domain-containing protein</fullName>
    </submittedName>
</protein>
<dbReference type="PROSITE" id="PS51186">
    <property type="entry name" value="GNAT"/>
    <property type="match status" value="1"/>
</dbReference>
<reference evidence="2 3" key="1">
    <citation type="journal article" date="2019" name="Appl. Microbiol. Biotechnol.">
        <title>Genome sequence of Isaria javanica and comparative genome analysis insights into family S53 peptidase evolution in fungal entomopathogens.</title>
        <authorList>
            <person name="Lin R."/>
            <person name="Zhang X."/>
            <person name="Xin B."/>
            <person name="Zou M."/>
            <person name="Gao Y."/>
            <person name="Qin F."/>
            <person name="Hu Q."/>
            <person name="Xie B."/>
            <person name="Cheng X."/>
        </authorList>
    </citation>
    <scope>NUCLEOTIDE SEQUENCE [LARGE SCALE GENOMIC DNA]</scope>
    <source>
        <strain evidence="2 3">IJ1G</strain>
    </source>
</reference>
<dbReference type="OrthoDB" id="5689at2759"/>
<comment type="caution">
    <text evidence="2">The sequence shown here is derived from an EMBL/GenBank/DDBJ whole genome shotgun (WGS) entry which is preliminary data.</text>
</comment>
<keyword evidence="3" id="KW-1185">Reference proteome</keyword>
<dbReference type="SUPFAM" id="SSF55729">
    <property type="entry name" value="Acyl-CoA N-acyltransferases (Nat)"/>
    <property type="match status" value="1"/>
</dbReference>
<dbReference type="Proteomes" id="UP000315783">
    <property type="component" value="Unassembled WGS sequence"/>
</dbReference>
<gene>
    <name evidence="2" type="ORF">IF1G_01734</name>
</gene>
<dbReference type="InterPro" id="IPR000182">
    <property type="entry name" value="GNAT_dom"/>
</dbReference>
<keyword evidence="2" id="KW-0808">Transferase</keyword>
<evidence type="ECO:0000313" key="2">
    <source>
        <dbReference type="EMBL" id="TQV99519.1"/>
    </source>
</evidence>
<evidence type="ECO:0000259" key="1">
    <source>
        <dbReference type="PROSITE" id="PS51186"/>
    </source>
</evidence>
<sequence length="233" mass="25332">MNQKPEQRAAVGQLHYRVATADDAVLLQRLVQDSFRHPGTSFKDATGAMAQFSIPLDRMLDKITLPDSTVIVVSESSATQTADRCLPTTTTTTTTTTTATASATNTADAAVVVVVACYQVRRKSPTVARFATFAVDARHQGRGLARPIVQHAEDRCRRLWGTTTMQLNTLSSRGGLLDWYRRRGYRETGEREPCPWSAAATAAAASGDHHDEDALHFIVMEKDLEAATAAADL</sequence>
<dbReference type="GO" id="GO:0016747">
    <property type="term" value="F:acyltransferase activity, transferring groups other than amino-acyl groups"/>
    <property type="evidence" value="ECO:0007669"/>
    <property type="project" value="InterPro"/>
</dbReference>
<proteinExistence type="predicted"/>
<dbReference type="InterPro" id="IPR016181">
    <property type="entry name" value="Acyl_CoA_acyltransferase"/>
</dbReference>
<accession>A0A545VD25</accession>